<dbReference type="EMBL" id="JAEDAQ010000002">
    <property type="protein sequence ID" value="MBH9580085.1"/>
    <property type="molecule type" value="Genomic_DNA"/>
</dbReference>
<protein>
    <recommendedName>
        <fullName evidence="3">Phage tail protein</fullName>
    </recommendedName>
</protein>
<comment type="caution">
    <text evidence="1">The sequence shown here is derived from an EMBL/GenBank/DDBJ whole genome shotgun (WGS) entry which is preliminary data.</text>
</comment>
<dbReference type="RefSeq" id="WP_115870733.1">
    <property type="nucleotide sequence ID" value="NZ_JAEDAQ010000002.1"/>
</dbReference>
<evidence type="ECO:0008006" key="3">
    <source>
        <dbReference type="Google" id="ProtNLM"/>
    </source>
</evidence>
<evidence type="ECO:0000313" key="1">
    <source>
        <dbReference type="EMBL" id="MBH9580085.1"/>
    </source>
</evidence>
<name>A0ABS0QMY4_9STAP</name>
<accession>A0ABS0QMY4</accession>
<evidence type="ECO:0000313" key="2">
    <source>
        <dbReference type="Proteomes" id="UP000597038"/>
    </source>
</evidence>
<proteinExistence type="predicted"/>
<dbReference type="Proteomes" id="UP000597038">
    <property type="component" value="Unassembled WGS sequence"/>
</dbReference>
<sequence>MSNYALGADALKRFTGGTADATADNKFSKFGSGSEYTVKVLGTADVMEAKTYSHFQNPKIATFTAQNPSNIYKKDGEFVYENPTPWDIISKALYERSKKKFDDDHQAAGQLARKSRFAFGFFDLEANEPIVIDVTATQAKTLYETIEKHSGKLDQRIFKLSKTGKGKDTKVALDVVFPGEETDEQAKNAENAPKEFPIESFNGLYYEKSDDEMKKDLVSIGYNLSDFGIEPPKNNEAEEDPTKSF</sequence>
<keyword evidence="2" id="KW-1185">Reference proteome</keyword>
<reference evidence="1 2" key="1">
    <citation type="submission" date="2020-12" db="EMBL/GenBank/DDBJ databases">
        <title>Genomic analysis of Staphylococcus felis from a cat with skin infection.</title>
        <authorList>
            <person name="Aslantas O."/>
            <person name="Keskin O."/>
            <person name="Buyukaltay K."/>
            <person name="Gullu Yucetepe A."/>
        </authorList>
    </citation>
    <scope>NUCLEOTIDE SEQUENCE [LARGE SCALE GENOMIC DNA]</scope>
    <source>
        <strain evidence="1 2">HARRANVET</strain>
    </source>
</reference>
<organism evidence="1 2">
    <name type="scientific">Staphylococcus felis</name>
    <dbReference type="NCBI Taxonomy" id="46127"/>
    <lineage>
        <taxon>Bacteria</taxon>
        <taxon>Bacillati</taxon>
        <taxon>Bacillota</taxon>
        <taxon>Bacilli</taxon>
        <taxon>Bacillales</taxon>
        <taxon>Staphylococcaceae</taxon>
        <taxon>Staphylococcus</taxon>
    </lineage>
</organism>
<gene>
    <name evidence="1" type="ORF">I9026_01700</name>
</gene>